<reference evidence="1" key="1">
    <citation type="journal article" date="2021" name="Proc. Natl. Acad. Sci. U.S.A.">
        <title>A Catalog of Tens of Thousands of Viruses from Human Metagenomes Reveals Hidden Associations with Chronic Diseases.</title>
        <authorList>
            <person name="Tisza M.J."/>
            <person name="Buck C.B."/>
        </authorList>
    </citation>
    <scope>NUCLEOTIDE SEQUENCE</scope>
    <source>
        <strain evidence="1">CtGkq5</strain>
    </source>
</reference>
<name>A0A8S5QIL4_9CAUD</name>
<proteinExistence type="predicted"/>
<sequence length="84" mass="9383">MWYGGCEMDNKFGKFIDPNHLLLPLRKQVATGKVGSMEYTMEISVGCEPMVVSKATGKRFVLTWQDIVELAVLAGINESEESEK</sequence>
<organism evidence="1">
    <name type="scientific">Myoviridae sp. ctGkq5</name>
    <dbReference type="NCBI Taxonomy" id="2825074"/>
    <lineage>
        <taxon>Viruses</taxon>
        <taxon>Duplodnaviria</taxon>
        <taxon>Heunggongvirae</taxon>
        <taxon>Uroviricota</taxon>
        <taxon>Caudoviricetes</taxon>
    </lineage>
</organism>
<dbReference type="EMBL" id="BK015659">
    <property type="protein sequence ID" value="DAE18651.1"/>
    <property type="molecule type" value="Genomic_DNA"/>
</dbReference>
<protein>
    <submittedName>
        <fullName evidence="1">Uncharacterized protein</fullName>
    </submittedName>
</protein>
<accession>A0A8S5QIL4</accession>
<evidence type="ECO:0000313" key="1">
    <source>
        <dbReference type="EMBL" id="DAE18651.1"/>
    </source>
</evidence>